<dbReference type="InterPro" id="IPR035901">
    <property type="entry name" value="GIY-YIG_endonuc_sf"/>
</dbReference>
<evidence type="ECO:0000313" key="2">
    <source>
        <dbReference type="Proteomes" id="UP001237780"/>
    </source>
</evidence>
<organism evidence="1 2">
    <name type="scientific">Phyllobacterium ifriqiyense</name>
    <dbReference type="NCBI Taxonomy" id="314238"/>
    <lineage>
        <taxon>Bacteria</taxon>
        <taxon>Pseudomonadati</taxon>
        <taxon>Pseudomonadota</taxon>
        <taxon>Alphaproteobacteria</taxon>
        <taxon>Hyphomicrobiales</taxon>
        <taxon>Phyllobacteriaceae</taxon>
        <taxon>Phyllobacterium</taxon>
    </lineage>
</organism>
<name>A0ABU0SA71_9HYPH</name>
<reference evidence="1 2" key="1">
    <citation type="submission" date="2023-07" db="EMBL/GenBank/DDBJ databases">
        <title>Comparative genomics of wheat-associated soil bacteria to identify genetic determinants of phenazine resistance.</title>
        <authorList>
            <person name="Mouncey N."/>
        </authorList>
    </citation>
    <scope>NUCLEOTIDE SEQUENCE [LARGE SCALE GENOMIC DNA]</scope>
    <source>
        <strain evidence="1 2">W4I11</strain>
    </source>
</reference>
<dbReference type="EMBL" id="JAUSZT010000003">
    <property type="protein sequence ID" value="MDQ0997371.1"/>
    <property type="molecule type" value="Genomic_DNA"/>
</dbReference>
<evidence type="ECO:0000313" key="1">
    <source>
        <dbReference type="EMBL" id="MDQ0997371.1"/>
    </source>
</evidence>
<gene>
    <name evidence="1" type="ORF">QFZ34_002553</name>
</gene>
<accession>A0ABU0SA71</accession>
<sequence>MPGYVYILANQKYGTLYIGVASDLVARVYDIVKAELPDLHGNMAASVWSGTKSMTGLSMQFSGKNP</sequence>
<comment type="caution">
    <text evidence="1">The sequence shown here is derived from an EMBL/GenBank/DDBJ whole genome shotgun (WGS) entry which is preliminary data.</text>
</comment>
<proteinExistence type="predicted"/>
<dbReference type="Proteomes" id="UP001237780">
    <property type="component" value="Unassembled WGS sequence"/>
</dbReference>
<dbReference type="SUPFAM" id="SSF82771">
    <property type="entry name" value="GIY-YIG endonuclease"/>
    <property type="match status" value="1"/>
</dbReference>
<protein>
    <recommendedName>
        <fullName evidence="3">GIY-YIG nuclease family protein</fullName>
    </recommendedName>
</protein>
<evidence type="ECO:0008006" key="3">
    <source>
        <dbReference type="Google" id="ProtNLM"/>
    </source>
</evidence>
<keyword evidence="2" id="KW-1185">Reference proteome</keyword>